<dbReference type="STRING" id="77586.A0A0D9X0L1"/>
<dbReference type="PANTHER" id="PTHR23155">
    <property type="entry name" value="DISEASE RESISTANCE PROTEIN RP"/>
    <property type="match status" value="1"/>
</dbReference>
<dbReference type="Gene3D" id="3.40.50.300">
    <property type="entry name" value="P-loop containing nucleotide triphosphate hydrolases"/>
    <property type="match status" value="1"/>
</dbReference>
<proteinExistence type="predicted"/>
<dbReference type="Proteomes" id="UP000032180">
    <property type="component" value="Chromosome 7"/>
</dbReference>
<sequence>MNTWHDITKEFEGLKICVKEVSERRVSPARQLKVLSIVGFGGLGKTTLANEIYRKLDGQFDCRAFVSVSQKPDIGKILRTILSKVNFRAPTGSNIEMWGESELISALENFLVHKRYFIVIDDLWDDSPWDIIKCALPKNKNGSRVITTTRIETVARACCTDHIEYVYEMKPLNEEDSRTLFFKRIFGSEDACPSYLKEVSAEILKCGGLPLAINTTSSLLASHKQNNSKEHWEYVRNYIGTKFDVSPSLDGMRQILNLSYINLPHYLKACMLYLGIYLEDHTIQKNDLARQWVAEGFISKGHGIDLEDIAWSYFNELINRSMIQPSKTSCNGEYGAWFSRVPEWVNQLHSLYDLVLHVKEVLEGDVGIIAQVPSLVRVHLNIQRRPKDKIIVLGSGFSVLKSFLVSCSRISYLVFEAGAMPKLGRLHLSFNAMGWDRYGGAAPSGIEYLSSLKEISADIGEYGAEESNIRAAESALRNSACMHPARHKVIIDTFYGDFLFDESDEEDGDDEGSCHSTS</sequence>
<feature type="domain" description="Disease resistance R13L4/SHOC-2-like LRR" evidence="5">
    <location>
        <begin position="334"/>
        <end position="487"/>
    </location>
</feature>
<dbReference type="InterPro" id="IPR042197">
    <property type="entry name" value="Apaf_helical"/>
</dbReference>
<dbReference type="AlphaFoldDB" id="A0A0D9X0L1"/>
<feature type="domain" description="Disease resistance protein winged helix" evidence="4">
    <location>
        <begin position="276"/>
        <end position="332"/>
    </location>
</feature>
<dbReference type="Gene3D" id="1.10.10.10">
    <property type="entry name" value="Winged helix-like DNA-binding domain superfamily/Winged helix DNA-binding domain"/>
    <property type="match status" value="1"/>
</dbReference>
<name>A0A0D9X0L1_9ORYZ</name>
<dbReference type="Pfam" id="PF23598">
    <property type="entry name" value="LRR_14"/>
    <property type="match status" value="1"/>
</dbReference>
<organism evidence="6 7">
    <name type="scientific">Leersia perrieri</name>
    <dbReference type="NCBI Taxonomy" id="77586"/>
    <lineage>
        <taxon>Eukaryota</taxon>
        <taxon>Viridiplantae</taxon>
        <taxon>Streptophyta</taxon>
        <taxon>Embryophyta</taxon>
        <taxon>Tracheophyta</taxon>
        <taxon>Spermatophyta</taxon>
        <taxon>Magnoliopsida</taxon>
        <taxon>Liliopsida</taxon>
        <taxon>Poales</taxon>
        <taxon>Poaceae</taxon>
        <taxon>BOP clade</taxon>
        <taxon>Oryzoideae</taxon>
        <taxon>Oryzeae</taxon>
        <taxon>Oryzinae</taxon>
        <taxon>Leersia</taxon>
    </lineage>
</organism>
<dbReference type="Gramene" id="LPERR07G16760.1">
    <property type="protein sequence ID" value="LPERR07G16760.1"/>
    <property type="gene ID" value="LPERR07G16760"/>
</dbReference>
<dbReference type="InterPro" id="IPR036388">
    <property type="entry name" value="WH-like_DNA-bd_sf"/>
</dbReference>
<dbReference type="GO" id="GO:0042742">
    <property type="term" value="P:defense response to bacterium"/>
    <property type="evidence" value="ECO:0007669"/>
    <property type="project" value="UniProtKB-ARBA"/>
</dbReference>
<evidence type="ECO:0000256" key="2">
    <source>
        <dbReference type="ARBA" id="ARBA00022821"/>
    </source>
</evidence>
<dbReference type="InterPro" id="IPR055414">
    <property type="entry name" value="LRR_R13L4/SHOC2-like"/>
</dbReference>
<dbReference type="HOGENOM" id="CLU_000837_25_0_1"/>
<dbReference type="GO" id="GO:0002758">
    <property type="term" value="P:innate immune response-activating signaling pathway"/>
    <property type="evidence" value="ECO:0007669"/>
    <property type="project" value="UniProtKB-ARBA"/>
</dbReference>
<dbReference type="Pfam" id="PF23559">
    <property type="entry name" value="WHD_DRP"/>
    <property type="match status" value="1"/>
</dbReference>
<dbReference type="Pfam" id="PF00931">
    <property type="entry name" value="NB-ARC"/>
    <property type="match status" value="1"/>
</dbReference>
<dbReference type="InterPro" id="IPR027417">
    <property type="entry name" value="P-loop_NTPase"/>
</dbReference>
<dbReference type="FunFam" id="3.40.50.300:FF:001091">
    <property type="entry name" value="Probable disease resistance protein At1g61300"/>
    <property type="match status" value="1"/>
</dbReference>
<evidence type="ECO:0000313" key="6">
    <source>
        <dbReference type="EnsemblPlants" id="LPERR07G16760.1"/>
    </source>
</evidence>
<dbReference type="InterPro" id="IPR058922">
    <property type="entry name" value="WHD_DRP"/>
</dbReference>
<dbReference type="FunFam" id="1.10.10.10:FF:000322">
    <property type="entry name" value="Probable disease resistance protein At1g63360"/>
    <property type="match status" value="1"/>
</dbReference>
<keyword evidence="1" id="KW-0677">Repeat</keyword>
<reference evidence="7" key="2">
    <citation type="submission" date="2013-12" db="EMBL/GenBank/DDBJ databases">
        <authorList>
            <person name="Yu Y."/>
            <person name="Lee S."/>
            <person name="de Baynast K."/>
            <person name="Wissotski M."/>
            <person name="Liu L."/>
            <person name="Talag J."/>
            <person name="Goicoechea J."/>
            <person name="Angelova A."/>
            <person name="Jetty R."/>
            <person name="Kudrna D."/>
            <person name="Golser W."/>
            <person name="Rivera L."/>
            <person name="Zhang J."/>
            <person name="Wing R."/>
        </authorList>
    </citation>
    <scope>NUCLEOTIDE SEQUENCE</scope>
</reference>
<dbReference type="PRINTS" id="PR00364">
    <property type="entry name" value="DISEASERSIST"/>
</dbReference>
<dbReference type="Gene3D" id="1.10.8.430">
    <property type="entry name" value="Helical domain of apoptotic protease-activating factors"/>
    <property type="match status" value="1"/>
</dbReference>
<protein>
    <submittedName>
        <fullName evidence="6">Uncharacterized protein</fullName>
    </submittedName>
</protein>
<evidence type="ECO:0000256" key="1">
    <source>
        <dbReference type="ARBA" id="ARBA00022737"/>
    </source>
</evidence>
<feature type="domain" description="NB-ARC" evidence="3">
    <location>
        <begin position="29"/>
        <end position="187"/>
    </location>
</feature>
<evidence type="ECO:0000259" key="4">
    <source>
        <dbReference type="Pfam" id="PF23559"/>
    </source>
</evidence>
<dbReference type="SUPFAM" id="SSF52540">
    <property type="entry name" value="P-loop containing nucleoside triphosphate hydrolases"/>
    <property type="match status" value="1"/>
</dbReference>
<accession>A0A0D9X0L1</accession>
<dbReference type="eggNOG" id="KOG4658">
    <property type="taxonomic scope" value="Eukaryota"/>
</dbReference>
<evidence type="ECO:0000313" key="7">
    <source>
        <dbReference type="Proteomes" id="UP000032180"/>
    </source>
</evidence>
<evidence type="ECO:0000259" key="3">
    <source>
        <dbReference type="Pfam" id="PF00931"/>
    </source>
</evidence>
<keyword evidence="7" id="KW-1185">Reference proteome</keyword>
<dbReference type="InterPro" id="IPR002182">
    <property type="entry name" value="NB-ARC"/>
</dbReference>
<dbReference type="GO" id="GO:0043531">
    <property type="term" value="F:ADP binding"/>
    <property type="evidence" value="ECO:0007669"/>
    <property type="project" value="InterPro"/>
</dbReference>
<reference evidence="6" key="3">
    <citation type="submission" date="2015-04" db="UniProtKB">
        <authorList>
            <consortium name="EnsemblPlants"/>
        </authorList>
    </citation>
    <scope>IDENTIFICATION</scope>
</reference>
<keyword evidence="2" id="KW-0611">Plant defense</keyword>
<evidence type="ECO:0000259" key="5">
    <source>
        <dbReference type="Pfam" id="PF23598"/>
    </source>
</evidence>
<dbReference type="InterPro" id="IPR044974">
    <property type="entry name" value="Disease_R_plants"/>
</dbReference>
<dbReference type="EnsemblPlants" id="LPERR07G16760.1">
    <property type="protein sequence ID" value="LPERR07G16760.1"/>
    <property type="gene ID" value="LPERR07G16760"/>
</dbReference>
<reference evidence="6 7" key="1">
    <citation type="submission" date="2012-08" db="EMBL/GenBank/DDBJ databases">
        <title>Oryza genome evolution.</title>
        <authorList>
            <person name="Wing R.A."/>
        </authorList>
    </citation>
    <scope>NUCLEOTIDE SEQUENCE</scope>
</reference>
<dbReference type="GO" id="GO:0009626">
    <property type="term" value="P:plant-type hypersensitive response"/>
    <property type="evidence" value="ECO:0007669"/>
    <property type="project" value="UniProtKB-ARBA"/>
</dbReference>
<dbReference type="PANTHER" id="PTHR23155:SF1116">
    <property type="entry name" value="OS12G0273300 PROTEIN"/>
    <property type="match status" value="1"/>
</dbReference>